<evidence type="ECO:0000256" key="10">
    <source>
        <dbReference type="PIRSR" id="PIRSR000097-1"/>
    </source>
</evidence>
<dbReference type="VEuPathDB" id="FungiDB:PADG_01835"/>
<comment type="function">
    <text evidence="7">Catalyzes the initial reaction in the xylose utilization pathway by reducing D-xylose into xylitol. Xylose is a major component of hemicelluloses such as xylan. Most fungi utilize D-xylose via three enzymatic reactions, xylose reductase (XR), xylitol dehydrogenase (XDH), and xylulokinase, to form xylulose 5-phosphate, which enters pentose phosphate pathway.</text>
</comment>
<feature type="active site" description="Proton donor" evidence="10">
    <location>
        <position position="51"/>
    </location>
</feature>
<gene>
    <name evidence="14" type="ORF">ACO22_04586</name>
</gene>
<dbReference type="Proteomes" id="UP000242814">
    <property type="component" value="Unassembled WGS sequence"/>
</dbReference>
<comment type="catalytic activity">
    <reaction evidence="9">
        <text>xylitol + NAD(+) = D-xylose + NADH + H(+)</text>
        <dbReference type="Rhea" id="RHEA:27441"/>
        <dbReference type="ChEBI" id="CHEBI:15378"/>
        <dbReference type="ChEBI" id="CHEBI:17151"/>
        <dbReference type="ChEBI" id="CHEBI:53455"/>
        <dbReference type="ChEBI" id="CHEBI:57540"/>
        <dbReference type="ChEBI" id="CHEBI:57945"/>
        <dbReference type="EC" id="1.1.1.307"/>
    </reaction>
</comment>
<dbReference type="VEuPathDB" id="FungiDB:PABG_03275"/>
<evidence type="ECO:0000256" key="9">
    <source>
        <dbReference type="ARBA" id="ARBA00049485"/>
    </source>
</evidence>
<dbReference type="InterPro" id="IPR023210">
    <property type="entry name" value="NADP_OxRdtase_dom"/>
</dbReference>
<reference evidence="14 15" key="1">
    <citation type="submission" date="2016-06" db="EMBL/GenBank/DDBJ databases">
        <authorList>
            <person name="Kjaerup R.B."/>
            <person name="Dalgaard T.S."/>
            <person name="Juul-Madsen H.R."/>
        </authorList>
    </citation>
    <scope>NUCLEOTIDE SEQUENCE [LARGE SCALE GENOMIC DNA]</scope>
    <source>
        <strain evidence="14 15">Pb300</strain>
    </source>
</reference>
<evidence type="ECO:0000256" key="12">
    <source>
        <dbReference type="PIRSR" id="PIRSR000097-3"/>
    </source>
</evidence>
<evidence type="ECO:0000256" key="2">
    <source>
        <dbReference type="ARBA" id="ARBA00007905"/>
    </source>
</evidence>
<dbReference type="CDD" id="cd19071">
    <property type="entry name" value="AKR_AKR1-5-like"/>
    <property type="match status" value="1"/>
</dbReference>
<dbReference type="PIRSF" id="PIRSF000097">
    <property type="entry name" value="AKR"/>
    <property type="match status" value="1"/>
</dbReference>
<dbReference type="SUPFAM" id="SSF51430">
    <property type="entry name" value="NAD(P)-linked oxidoreductase"/>
    <property type="match status" value="1"/>
</dbReference>
<dbReference type="PROSITE" id="PS00798">
    <property type="entry name" value="ALDOKETO_REDUCTASE_1"/>
    <property type="match status" value="1"/>
</dbReference>
<comment type="caution">
    <text evidence="14">The sequence shown here is derived from an EMBL/GenBank/DDBJ whole genome shotgun (WGS) entry which is preliminary data.</text>
</comment>
<dbReference type="GO" id="GO:0016491">
    <property type="term" value="F:oxidoreductase activity"/>
    <property type="evidence" value="ECO:0007669"/>
    <property type="project" value="UniProtKB-KW"/>
</dbReference>
<dbReference type="InterPro" id="IPR020471">
    <property type="entry name" value="AKR"/>
</dbReference>
<name>A0A1D2JCQ8_PARBR</name>
<comment type="pathway">
    <text evidence="1">Carbohydrate metabolism; D-xylose degradation.</text>
</comment>
<evidence type="ECO:0000313" key="14">
    <source>
        <dbReference type="EMBL" id="ODH26493.1"/>
    </source>
</evidence>
<sequence>MAAASTKFKLNTGAFIPAIGLGTWQDQDAQEKAVLIALETGYRHIDTAAIYGTEAAIGRTLKKSRVPREEIFITSKLWNNKHHPDDVESAIDKSLKDLGVSYVDLYLMHWPVAFARGDEKFPKDGQGNPKTENIDYVDTYKAMENLQKSGKAKAIGISNFSKAEVGRLLKEASIVPAVHQLELHPWLQQKEFVNFPADRGIHVTQYSSLGNQNDIYNHESVGRMIDDPVIKEVAEKTGKTTAQVSLAWGIAHGHSVLVKSKTPDRIKQNLQGDFRLDQADVKKIDGIDKKRRFNDSSEDFGFDFFTDLDRNQK</sequence>
<feature type="domain" description="NADP-dependent oxidoreductase" evidence="13">
    <location>
        <begin position="19"/>
        <end position="288"/>
    </location>
</feature>
<dbReference type="PROSITE" id="PS00062">
    <property type="entry name" value="ALDOKETO_REDUCTASE_2"/>
    <property type="match status" value="1"/>
</dbReference>
<evidence type="ECO:0000256" key="3">
    <source>
        <dbReference type="ARBA" id="ARBA00012845"/>
    </source>
</evidence>
<evidence type="ECO:0000256" key="1">
    <source>
        <dbReference type="ARBA" id="ARBA00004722"/>
    </source>
</evidence>
<feature type="site" description="Lowers pKa of active site Tyr" evidence="12">
    <location>
        <position position="76"/>
    </location>
</feature>
<evidence type="ECO:0000256" key="7">
    <source>
        <dbReference type="ARBA" id="ARBA00025065"/>
    </source>
</evidence>
<evidence type="ECO:0000256" key="8">
    <source>
        <dbReference type="ARBA" id="ARBA00047534"/>
    </source>
</evidence>
<dbReference type="FunFam" id="3.20.20.100:FF:000007">
    <property type="entry name" value="NAD(P)H-dependent D-xylose reductase xyl1"/>
    <property type="match status" value="1"/>
</dbReference>
<dbReference type="InterPro" id="IPR018170">
    <property type="entry name" value="Aldo/ket_reductase_CS"/>
</dbReference>
<comment type="catalytic activity">
    <reaction evidence="8">
        <text>xylitol + NADP(+) = D-xylose + NADPH + H(+)</text>
        <dbReference type="Rhea" id="RHEA:27445"/>
        <dbReference type="ChEBI" id="CHEBI:15378"/>
        <dbReference type="ChEBI" id="CHEBI:17151"/>
        <dbReference type="ChEBI" id="CHEBI:53455"/>
        <dbReference type="ChEBI" id="CHEBI:57783"/>
        <dbReference type="ChEBI" id="CHEBI:58349"/>
        <dbReference type="EC" id="1.1.1.307"/>
    </reaction>
</comment>
<organism evidence="14 15">
    <name type="scientific">Paracoccidioides brasiliensis</name>
    <dbReference type="NCBI Taxonomy" id="121759"/>
    <lineage>
        <taxon>Eukaryota</taxon>
        <taxon>Fungi</taxon>
        <taxon>Dikarya</taxon>
        <taxon>Ascomycota</taxon>
        <taxon>Pezizomycotina</taxon>
        <taxon>Eurotiomycetes</taxon>
        <taxon>Eurotiomycetidae</taxon>
        <taxon>Onygenales</taxon>
        <taxon>Ajellomycetaceae</taxon>
        <taxon>Paracoccidioides</taxon>
    </lineage>
</organism>
<evidence type="ECO:0000256" key="11">
    <source>
        <dbReference type="PIRSR" id="PIRSR000097-2"/>
    </source>
</evidence>
<evidence type="ECO:0000256" key="4">
    <source>
        <dbReference type="ARBA" id="ARBA00022629"/>
    </source>
</evidence>
<keyword evidence="4" id="KW-0859">Xylose metabolism</keyword>
<accession>A0A1D2JCQ8</accession>
<evidence type="ECO:0000259" key="13">
    <source>
        <dbReference type="Pfam" id="PF00248"/>
    </source>
</evidence>
<dbReference type="GO" id="GO:0042732">
    <property type="term" value="P:D-xylose metabolic process"/>
    <property type="evidence" value="ECO:0007669"/>
    <property type="project" value="UniProtKB-KW"/>
</dbReference>
<dbReference type="InterPro" id="IPR036812">
    <property type="entry name" value="NAD(P)_OxRdtase_dom_sf"/>
</dbReference>
<evidence type="ECO:0000313" key="15">
    <source>
        <dbReference type="Proteomes" id="UP000242814"/>
    </source>
</evidence>
<protein>
    <recommendedName>
        <fullName evidence="3">D-xylose reductase [NAD(P)H]</fullName>
        <ecNumber evidence="3">1.1.1.307</ecNumber>
    </recommendedName>
</protein>
<comment type="similarity">
    <text evidence="2">Belongs to the aldo/keto reductase family.</text>
</comment>
<keyword evidence="4" id="KW-0119">Carbohydrate metabolism</keyword>
<evidence type="ECO:0000256" key="6">
    <source>
        <dbReference type="ARBA" id="ARBA00023027"/>
    </source>
</evidence>
<proteinExistence type="inferred from homology"/>
<dbReference type="EC" id="1.1.1.307" evidence="3"/>
<dbReference type="PANTHER" id="PTHR11732">
    <property type="entry name" value="ALDO/KETO REDUCTASE"/>
    <property type="match status" value="1"/>
</dbReference>
<feature type="binding site" evidence="11">
    <location>
        <position position="109"/>
    </location>
    <ligand>
        <name>substrate</name>
    </ligand>
</feature>
<dbReference type="AlphaFoldDB" id="A0A1D2JCQ8"/>
<dbReference type="Pfam" id="PF00248">
    <property type="entry name" value="Aldo_ket_red"/>
    <property type="match status" value="1"/>
</dbReference>
<evidence type="ECO:0000256" key="5">
    <source>
        <dbReference type="ARBA" id="ARBA00023002"/>
    </source>
</evidence>
<dbReference type="Gene3D" id="3.20.20.100">
    <property type="entry name" value="NADP-dependent oxidoreductase domain"/>
    <property type="match status" value="1"/>
</dbReference>
<keyword evidence="5" id="KW-0560">Oxidoreductase</keyword>
<keyword evidence="6" id="KW-0520">NAD</keyword>
<dbReference type="PRINTS" id="PR00069">
    <property type="entry name" value="ALDKETRDTASE"/>
</dbReference>
<dbReference type="EMBL" id="LZYO01000185">
    <property type="protein sequence ID" value="ODH26493.1"/>
    <property type="molecule type" value="Genomic_DNA"/>
</dbReference>